<organism evidence="2 3">
    <name type="scientific">Magnetospirillum aberrantis SpK</name>
    <dbReference type="NCBI Taxonomy" id="908842"/>
    <lineage>
        <taxon>Bacteria</taxon>
        <taxon>Pseudomonadati</taxon>
        <taxon>Pseudomonadota</taxon>
        <taxon>Alphaproteobacteria</taxon>
        <taxon>Rhodospirillales</taxon>
        <taxon>Rhodospirillaceae</taxon>
        <taxon>Magnetospirillum</taxon>
    </lineage>
</organism>
<gene>
    <name evidence="2" type="ORF">G4223_11700</name>
</gene>
<comment type="caution">
    <text evidence="2">The sequence shown here is derived from an EMBL/GenBank/DDBJ whole genome shotgun (WGS) entry which is preliminary data.</text>
</comment>
<sequence length="171" mass="18493">MWAAAWGLAVAALLSAGTVRAEVPIAEGNAKAAVEAAAANLSLFIPPPRDADAEMTLKDRRGRVRQTANHRAGVPGTRVTVLFPTGSAELDDGQKHALHMLTRLWRDDPGVVMLWVRAGGEGKLARKRAEALRRATGGKGFPWDHIWLDPVWTCTGADCDRQGVVTVIERR</sequence>
<keyword evidence="3" id="KW-1185">Reference proteome</keyword>
<feature type="chain" id="PRO_5028946157" evidence="1">
    <location>
        <begin position="22"/>
        <end position="171"/>
    </location>
</feature>
<dbReference type="AlphaFoldDB" id="A0A7C9UZT9"/>
<evidence type="ECO:0000313" key="2">
    <source>
        <dbReference type="EMBL" id="NFV80773.1"/>
    </source>
</evidence>
<feature type="signal peptide" evidence="1">
    <location>
        <begin position="1"/>
        <end position="21"/>
    </location>
</feature>
<dbReference type="RefSeq" id="WP_163679627.1">
    <property type="nucleotide sequence ID" value="NZ_JAAIYP010000038.1"/>
</dbReference>
<reference evidence="2 3" key="1">
    <citation type="submission" date="2020-02" db="EMBL/GenBank/DDBJ databases">
        <authorList>
            <person name="Dziuba M."/>
            <person name="Kuznetsov B."/>
            <person name="Mardanov A."/>
            <person name="Ravin N."/>
            <person name="Grouzdev D."/>
        </authorList>
    </citation>
    <scope>NUCLEOTIDE SEQUENCE [LARGE SCALE GENOMIC DNA]</scope>
    <source>
        <strain evidence="2 3">SpK</strain>
    </source>
</reference>
<dbReference type="Proteomes" id="UP000480684">
    <property type="component" value="Unassembled WGS sequence"/>
</dbReference>
<name>A0A7C9UZT9_9PROT</name>
<evidence type="ECO:0000313" key="3">
    <source>
        <dbReference type="Proteomes" id="UP000480684"/>
    </source>
</evidence>
<keyword evidence="1" id="KW-0732">Signal</keyword>
<protein>
    <submittedName>
        <fullName evidence="2">Uncharacterized protein</fullName>
    </submittedName>
</protein>
<accession>A0A7C9UZT9</accession>
<proteinExistence type="predicted"/>
<dbReference type="EMBL" id="JAAIYP010000038">
    <property type="protein sequence ID" value="NFV80773.1"/>
    <property type="molecule type" value="Genomic_DNA"/>
</dbReference>
<evidence type="ECO:0000256" key="1">
    <source>
        <dbReference type="SAM" id="SignalP"/>
    </source>
</evidence>